<proteinExistence type="predicted"/>
<dbReference type="Proteomes" id="UP001528411">
    <property type="component" value="Unassembled WGS sequence"/>
</dbReference>
<keyword evidence="1" id="KW-0175">Coiled coil</keyword>
<dbReference type="RefSeq" id="WP_272180905.1">
    <property type="nucleotide sequence ID" value="NZ_JAQOMS010000002.1"/>
</dbReference>
<dbReference type="EMBL" id="JAQOMS010000002">
    <property type="protein sequence ID" value="MDC2889478.1"/>
    <property type="molecule type" value="Genomic_DNA"/>
</dbReference>
<evidence type="ECO:0000313" key="3">
    <source>
        <dbReference type="Proteomes" id="UP001528411"/>
    </source>
</evidence>
<gene>
    <name evidence="2" type="ORF">PN838_12705</name>
</gene>
<dbReference type="SUPFAM" id="SSF64593">
    <property type="entry name" value="Intermediate filament protein, coiled coil region"/>
    <property type="match status" value="1"/>
</dbReference>
<feature type="coiled-coil region" evidence="1">
    <location>
        <begin position="5"/>
        <end position="152"/>
    </location>
</feature>
<sequence>MQHQLHIVEAKRDEFESHIETLESRIVELQNEQTELHQALEQIKDEKREQFSQQQLAHSDLSDELIGVQNQLNKTSKERDLLAQQYESLQKQRDDLSGILDETRDANSDAFQRLTKQNNELQAQLEVTYSDIQQRETEIETLKESLTESENTQSVLAEIISKSDSKYTALRNEFERAELNFEVEISKVNAALETANVEYQALLTDKAQLENEIQQLSDKNSQLELNLQTEKDQLAETKQTLEQQANLLQSQLDEKIAELNIQIQNFEQLELQAQAKTAEFDAFRLAVEEEKKVHQQVIESWESKLT</sequence>
<name>A0ABT5FD73_9GAMM</name>
<keyword evidence="3" id="KW-1185">Reference proteome</keyword>
<evidence type="ECO:0000256" key="1">
    <source>
        <dbReference type="SAM" id="Coils"/>
    </source>
</evidence>
<comment type="caution">
    <text evidence="2">The sequence shown here is derived from an EMBL/GenBank/DDBJ whole genome shotgun (WGS) entry which is preliminary data.</text>
</comment>
<evidence type="ECO:0000313" key="2">
    <source>
        <dbReference type="EMBL" id="MDC2889478.1"/>
    </source>
</evidence>
<reference evidence="2 3" key="1">
    <citation type="submission" date="2023-01" db="EMBL/GenBank/DDBJ databases">
        <title>Psychrosphaera sp. nov., isolated from marine algae.</title>
        <authorList>
            <person name="Bayburt H."/>
            <person name="Choi B.J."/>
            <person name="Kim J.M."/>
            <person name="Choi D.G."/>
            <person name="Jeon C.O."/>
        </authorList>
    </citation>
    <scope>NUCLEOTIDE SEQUENCE [LARGE SCALE GENOMIC DNA]</scope>
    <source>
        <strain evidence="2 3">G1-22</strain>
    </source>
</reference>
<feature type="coiled-coil region" evidence="1">
    <location>
        <begin position="192"/>
        <end position="276"/>
    </location>
</feature>
<accession>A0ABT5FD73</accession>
<protein>
    <submittedName>
        <fullName evidence="2">Uncharacterized protein</fullName>
    </submittedName>
</protein>
<organism evidence="2 3">
    <name type="scientific">Psychrosphaera algicola</name>
    <dbReference type="NCBI Taxonomy" id="3023714"/>
    <lineage>
        <taxon>Bacteria</taxon>
        <taxon>Pseudomonadati</taxon>
        <taxon>Pseudomonadota</taxon>
        <taxon>Gammaproteobacteria</taxon>
        <taxon>Alteromonadales</taxon>
        <taxon>Pseudoalteromonadaceae</taxon>
        <taxon>Psychrosphaera</taxon>
    </lineage>
</organism>